<evidence type="ECO:0000313" key="2">
    <source>
        <dbReference type="Proteomes" id="UP000050794"/>
    </source>
</evidence>
<dbReference type="AlphaFoldDB" id="A0A183UQN6"/>
<reference evidence="1 2" key="2">
    <citation type="submission" date="2018-11" db="EMBL/GenBank/DDBJ databases">
        <authorList>
            <consortium name="Pathogen Informatics"/>
        </authorList>
    </citation>
    <scope>NUCLEOTIDE SEQUENCE [LARGE SCALE GENOMIC DNA]</scope>
</reference>
<dbReference type="EMBL" id="UYWY01020624">
    <property type="protein sequence ID" value="VDM42127.1"/>
    <property type="molecule type" value="Genomic_DNA"/>
</dbReference>
<reference evidence="3" key="1">
    <citation type="submission" date="2016-06" db="UniProtKB">
        <authorList>
            <consortium name="WormBaseParasite"/>
        </authorList>
    </citation>
    <scope>IDENTIFICATION</scope>
</reference>
<gene>
    <name evidence="1" type="ORF">TCNE_LOCUS10806</name>
</gene>
<evidence type="ECO:0000313" key="1">
    <source>
        <dbReference type="EMBL" id="VDM42127.1"/>
    </source>
</evidence>
<name>A0A183UQN6_TOXCA</name>
<protein>
    <submittedName>
        <fullName evidence="3">Transposase</fullName>
    </submittedName>
</protein>
<sequence length="141" mass="16955">MERQFNRQYSVQDQMFRRDLLVRAYRGRISWTKGKVPKRVGRVLYQILIEGDTWIRHANQLRKGFTNPDHDQSDDLRTLFEMFDLKHPSQKHTFTPLNGEHTGPVEPSKCCDHTRRPTRTRKRSRLLSMELQRRTYEDAEI</sequence>
<dbReference type="WBParaSite" id="TCNE_0001080601-mRNA-1">
    <property type="protein sequence ID" value="TCNE_0001080601-mRNA-1"/>
    <property type="gene ID" value="TCNE_0001080601"/>
</dbReference>
<evidence type="ECO:0000313" key="3">
    <source>
        <dbReference type="WBParaSite" id="TCNE_0001080601-mRNA-1"/>
    </source>
</evidence>
<keyword evidence="2" id="KW-1185">Reference proteome</keyword>
<dbReference type="Proteomes" id="UP000050794">
    <property type="component" value="Unassembled WGS sequence"/>
</dbReference>
<organism evidence="2 3">
    <name type="scientific">Toxocara canis</name>
    <name type="common">Canine roundworm</name>
    <dbReference type="NCBI Taxonomy" id="6265"/>
    <lineage>
        <taxon>Eukaryota</taxon>
        <taxon>Metazoa</taxon>
        <taxon>Ecdysozoa</taxon>
        <taxon>Nematoda</taxon>
        <taxon>Chromadorea</taxon>
        <taxon>Rhabditida</taxon>
        <taxon>Spirurina</taxon>
        <taxon>Ascaridomorpha</taxon>
        <taxon>Ascaridoidea</taxon>
        <taxon>Toxocaridae</taxon>
        <taxon>Toxocara</taxon>
    </lineage>
</organism>
<accession>A0A183UQN6</accession>
<proteinExistence type="predicted"/>